<dbReference type="SUPFAM" id="SSF50630">
    <property type="entry name" value="Acid proteases"/>
    <property type="match status" value="1"/>
</dbReference>
<dbReference type="InterPro" id="IPR021109">
    <property type="entry name" value="Peptidase_aspartic_dom_sf"/>
</dbReference>
<dbReference type="Pfam" id="PF00026">
    <property type="entry name" value="Asp"/>
    <property type="match status" value="1"/>
</dbReference>
<evidence type="ECO:0000313" key="3">
    <source>
        <dbReference type="Proteomes" id="UP001310890"/>
    </source>
</evidence>
<dbReference type="Proteomes" id="UP001310890">
    <property type="component" value="Unassembled WGS sequence"/>
</dbReference>
<sequence length="108" mass="11799">MAKLNPHASEATNHSSYSIIPDEFLLKRKEETWFGYEDVNENPGTNFPVIVDSGTTLGELGEDPETGGCTIGIQPMDGVYILGDEFLKNVVAVFDVGAGEMGFARHEY</sequence>
<dbReference type="AlphaFoldDB" id="A0AAN7THW9"/>
<name>A0AAN7THW9_9PEZI</name>
<reference evidence="2" key="1">
    <citation type="submission" date="2023-08" db="EMBL/GenBank/DDBJ databases">
        <title>Black Yeasts Isolated from many extreme environments.</title>
        <authorList>
            <person name="Coleine C."/>
            <person name="Stajich J.E."/>
            <person name="Selbmann L."/>
        </authorList>
    </citation>
    <scope>NUCLEOTIDE SEQUENCE</scope>
    <source>
        <strain evidence="2">CCFEE 5401</strain>
    </source>
</reference>
<feature type="domain" description="Peptidase A1" evidence="1">
    <location>
        <begin position="1"/>
        <end position="104"/>
    </location>
</feature>
<evidence type="ECO:0000259" key="1">
    <source>
        <dbReference type="PROSITE" id="PS51767"/>
    </source>
</evidence>
<gene>
    <name evidence="2" type="ORF">LTR62_005912</name>
</gene>
<organism evidence="2 3">
    <name type="scientific">Meristemomyces frigidus</name>
    <dbReference type="NCBI Taxonomy" id="1508187"/>
    <lineage>
        <taxon>Eukaryota</taxon>
        <taxon>Fungi</taxon>
        <taxon>Dikarya</taxon>
        <taxon>Ascomycota</taxon>
        <taxon>Pezizomycotina</taxon>
        <taxon>Dothideomycetes</taxon>
        <taxon>Dothideomycetidae</taxon>
        <taxon>Mycosphaerellales</taxon>
        <taxon>Teratosphaeriaceae</taxon>
        <taxon>Meristemomyces</taxon>
    </lineage>
</organism>
<dbReference type="PROSITE" id="PS51767">
    <property type="entry name" value="PEPTIDASE_A1"/>
    <property type="match status" value="1"/>
</dbReference>
<dbReference type="EMBL" id="JAVRRL010000005">
    <property type="protein sequence ID" value="KAK5117295.1"/>
    <property type="molecule type" value="Genomic_DNA"/>
</dbReference>
<protein>
    <recommendedName>
        <fullName evidence="1">Peptidase A1 domain-containing protein</fullName>
    </recommendedName>
</protein>
<accession>A0AAN7THW9</accession>
<proteinExistence type="predicted"/>
<dbReference type="Gene3D" id="2.40.70.10">
    <property type="entry name" value="Acid Proteases"/>
    <property type="match status" value="1"/>
</dbReference>
<comment type="caution">
    <text evidence="2">The sequence shown here is derived from an EMBL/GenBank/DDBJ whole genome shotgun (WGS) entry which is preliminary data.</text>
</comment>
<evidence type="ECO:0000313" key="2">
    <source>
        <dbReference type="EMBL" id="KAK5117295.1"/>
    </source>
</evidence>
<dbReference type="InterPro" id="IPR033121">
    <property type="entry name" value="PEPTIDASE_A1"/>
</dbReference>